<accession>A0ABN7EKT8</accession>
<keyword evidence="3" id="KW-1185">Reference proteome</keyword>
<keyword evidence="1" id="KW-0812">Transmembrane</keyword>
<feature type="transmembrane region" description="Helical" evidence="1">
    <location>
        <begin position="50"/>
        <end position="69"/>
    </location>
</feature>
<proteinExistence type="predicted"/>
<evidence type="ECO:0000256" key="1">
    <source>
        <dbReference type="SAM" id="Phobius"/>
    </source>
</evidence>
<name>A0ABN7EKT8_9FLAO</name>
<feature type="transmembrane region" description="Helical" evidence="1">
    <location>
        <begin position="24"/>
        <end position="44"/>
    </location>
</feature>
<evidence type="ECO:0000313" key="2">
    <source>
        <dbReference type="EMBL" id="CAA9197209.1"/>
    </source>
</evidence>
<organism evidence="2 3">
    <name type="scientific">Flavobacterium collinsii</name>
    <dbReference type="NCBI Taxonomy" id="1114861"/>
    <lineage>
        <taxon>Bacteria</taxon>
        <taxon>Pseudomonadati</taxon>
        <taxon>Bacteroidota</taxon>
        <taxon>Flavobacteriia</taxon>
        <taxon>Flavobacteriales</taxon>
        <taxon>Flavobacteriaceae</taxon>
        <taxon>Flavobacterium</taxon>
    </lineage>
</organism>
<dbReference type="Proteomes" id="UP000474567">
    <property type="component" value="Unassembled WGS sequence"/>
</dbReference>
<evidence type="ECO:0008006" key="4">
    <source>
        <dbReference type="Google" id="ProtNLM"/>
    </source>
</evidence>
<gene>
    <name evidence="2" type="ORF">FLACOL7796_01556</name>
</gene>
<dbReference type="RefSeq" id="WP_173965469.1">
    <property type="nucleotide sequence ID" value="NZ_CADCST010000072.1"/>
</dbReference>
<evidence type="ECO:0000313" key="3">
    <source>
        <dbReference type="Proteomes" id="UP000474567"/>
    </source>
</evidence>
<keyword evidence="1" id="KW-1133">Transmembrane helix</keyword>
<comment type="caution">
    <text evidence="2">The sequence shown here is derived from an EMBL/GenBank/DDBJ whole genome shotgun (WGS) entry which is preliminary data.</text>
</comment>
<keyword evidence="1" id="KW-0472">Membrane</keyword>
<reference evidence="2 3" key="1">
    <citation type="submission" date="2020-02" db="EMBL/GenBank/DDBJ databases">
        <authorList>
            <person name="Criscuolo A."/>
        </authorList>
    </citation>
    <scope>NUCLEOTIDE SEQUENCE [LARGE SCALE GENOMIC DNA]</scope>
    <source>
        <strain evidence="2">CECT7796</strain>
    </source>
</reference>
<protein>
    <recommendedName>
        <fullName evidence="4">Redox-active disulfide protein 2</fullName>
    </recommendedName>
</protein>
<sequence length="81" mass="9236">MSNKKFSEMTTEELRKSEKISKSAAYAFVVIFLLLLIANIYLVFLKGFSAIQIVPIALLPLLLLIFKTSKDIKTELKSREK</sequence>
<dbReference type="EMBL" id="CADCST010000072">
    <property type="protein sequence ID" value="CAA9197209.1"/>
    <property type="molecule type" value="Genomic_DNA"/>
</dbReference>